<dbReference type="InterPro" id="IPR036291">
    <property type="entry name" value="NAD(P)-bd_dom_sf"/>
</dbReference>
<dbReference type="InterPro" id="IPR006140">
    <property type="entry name" value="D-isomer_DH_NAD-bd"/>
</dbReference>
<comment type="caution">
    <text evidence="7">The sequence shown here is derived from an EMBL/GenBank/DDBJ whole genome shotgun (WGS) entry which is preliminary data.</text>
</comment>
<dbReference type="PANTHER" id="PTHR43333:SF1">
    <property type="entry name" value="D-ISOMER SPECIFIC 2-HYDROXYACID DEHYDROGENASE NAD-BINDING DOMAIN-CONTAINING PROTEIN"/>
    <property type="match status" value="1"/>
</dbReference>
<comment type="similarity">
    <text evidence="1 4">Belongs to the D-isomer specific 2-hydroxyacid dehydrogenase family.</text>
</comment>
<dbReference type="PANTHER" id="PTHR43333">
    <property type="entry name" value="2-HACID_DH_C DOMAIN-CONTAINING PROTEIN"/>
    <property type="match status" value="1"/>
</dbReference>
<dbReference type="RefSeq" id="WP_148973189.1">
    <property type="nucleotide sequence ID" value="NZ_JBNIKU010000005.1"/>
</dbReference>
<reference evidence="7 8" key="1">
    <citation type="submission" date="2019-08" db="EMBL/GenBank/DDBJ databases">
        <title>Bacillus genomes from the desert of Cuatro Cienegas, Coahuila.</title>
        <authorList>
            <person name="Olmedo-Alvarez G."/>
        </authorList>
    </citation>
    <scope>NUCLEOTIDE SEQUENCE [LARGE SCALE GENOMIC DNA]</scope>
    <source>
        <strain evidence="7 8">CH446_14T</strain>
    </source>
</reference>
<feature type="domain" description="D-isomer specific 2-hydroxyacid dehydrogenase catalytic" evidence="5">
    <location>
        <begin position="28"/>
        <end position="309"/>
    </location>
</feature>
<evidence type="ECO:0000259" key="5">
    <source>
        <dbReference type="Pfam" id="PF00389"/>
    </source>
</evidence>
<dbReference type="GO" id="GO:0016616">
    <property type="term" value="F:oxidoreductase activity, acting on the CH-OH group of donors, NAD or NADP as acceptor"/>
    <property type="evidence" value="ECO:0007669"/>
    <property type="project" value="InterPro"/>
</dbReference>
<evidence type="ECO:0000256" key="2">
    <source>
        <dbReference type="ARBA" id="ARBA00023002"/>
    </source>
</evidence>
<dbReference type="Proteomes" id="UP000322139">
    <property type="component" value="Unassembled WGS sequence"/>
</dbReference>
<feature type="domain" description="D-isomer specific 2-hydroxyacid dehydrogenase NAD-binding" evidence="6">
    <location>
        <begin position="105"/>
        <end position="279"/>
    </location>
</feature>
<protein>
    <submittedName>
        <fullName evidence="7">D-2-hydroxyacid dehydrogenase</fullName>
    </submittedName>
</protein>
<dbReference type="FunFam" id="3.40.50.720:FF:000363">
    <property type="entry name" value="D-isomer specific 2-hydroxyacid dehydrogenase"/>
    <property type="match status" value="1"/>
</dbReference>
<dbReference type="SUPFAM" id="SSF51735">
    <property type="entry name" value="NAD(P)-binding Rossmann-fold domains"/>
    <property type="match status" value="1"/>
</dbReference>
<accession>A0A5D4RLF9</accession>
<organism evidence="7 8">
    <name type="scientific">Bacillus infantis</name>
    <dbReference type="NCBI Taxonomy" id="324767"/>
    <lineage>
        <taxon>Bacteria</taxon>
        <taxon>Bacillati</taxon>
        <taxon>Bacillota</taxon>
        <taxon>Bacilli</taxon>
        <taxon>Bacillales</taxon>
        <taxon>Bacillaceae</taxon>
        <taxon>Bacillus</taxon>
    </lineage>
</organism>
<dbReference type="CDD" id="cd05300">
    <property type="entry name" value="2-Hacid_dh_1"/>
    <property type="match status" value="1"/>
</dbReference>
<evidence type="ECO:0000256" key="4">
    <source>
        <dbReference type="RuleBase" id="RU003719"/>
    </source>
</evidence>
<evidence type="ECO:0000256" key="1">
    <source>
        <dbReference type="ARBA" id="ARBA00005854"/>
    </source>
</evidence>
<keyword evidence="2 4" id="KW-0560">Oxidoreductase</keyword>
<dbReference type="InterPro" id="IPR029753">
    <property type="entry name" value="D-isomer_DH_CS"/>
</dbReference>
<name>A0A5D4RLF9_9BACI</name>
<dbReference type="InterPro" id="IPR006139">
    <property type="entry name" value="D-isomer_2_OHA_DH_cat_dom"/>
</dbReference>
<dbReference type="AlphaFoldDB" id="A0A5D4RLF9"/>
<sequence length="318" mass="36028">MSTKTMILTQDLREDLLKNVKNAMPGWNIIAGKDPEIWKSHLMDAEIIAGWKKDTAQAADSKNLRWIQTWSAGVNNLPLEKLEKNNVFLTSANGVHAYPISETIFGLMLALTRKLHTYVRNQEEKKWHHSHMNQEIHKKTIGIIGAGEIGRETAKIAKAFGMKVIGVRHSGKEEQYFDEMHTAEKLDDILPHCDYIVITLPLTAETHSMFSASQFSRMKNSAFLINIGRGEILVEQDLITALKDGEIAGAGLDVFEKEPLQESSPLWEMENVIITPHTSGSTEYYDERVINDILVPNLKEYIEGKKPARNLVDYRKGY</sequence>
<keyword evidence="3" id="KW-0520">NAD</keyword>
<evidence type="ECO:0000256" key="3">
    <source>
        <dbReference type="ARBA" id="ARBA00023027"/>
    </source>
</evidence>
<gene>
    <name evidence="7" type="ORF">FZD51_01885</name>
</gene>
<proteinExistence type="inferred from homology"/>
<dbReference type="GO" id="GO:0051287">
    <property type="term" value="F:NAD binding"/>
    <property type="evidence" value="ECO:0007669"/>
    <property type="project" value="InterPro"/>
</dbReference>
<evidence type="ECO:0000313" key="7">
    <source>
        <dbReference type="EMBL" id="TYS52213.1"/>
    </source>
</evidence>
<evidence type="ECO:0000313" key="8">
    <source>
        <dbReference type="Proteomes" id="UP000322139"/>
    </source>
</evidence>
<dbReference type="Pfam" id="PF02826">
    <property type="entry name" value="2-Hacid_dh_C"/>
    <property type="match status" value="1"/>
</dbReference>
<dbReference type="PROSITE" id="PS00671">
    <property type="entry name" value="D_2_HYDROXYACID_DH_3"/>
    <property type="match status" value="1"/>
</dbReference>
<dbReference type="Gene3D" id="3.40.50.720">
    <property type="entry name" value="NAD(P)-binding Rossmann-like Domain"/>
    <property type="match status" value="2"/>
</dbReference>
<dbReference type="Pfam" id="PF00389">
    <property type="entry name" value="2-Hacid_dh"/>
    <property type="match status" value="1"/>
</dbReference>
<dbReference type="EMBL" id="VTER01000001">
    <property type="protein sequence ID" value="TYS52213.1"/>
    <property type="molecule type" value="Genomic_DNA"/>
</dbReference>
<dbReference type="SUPFAM" id="SSF52283">
    <property type="entry name" value="Formate/glycerate dehydrogenase catalytic domain-like"/>
    <property type="match status" value="1"/>
</dbReference>
<evidence type="ECO:0000259" key="6">
    <source>
        <dbReference type="Pfam" id="PF02826"/>
    </source>
</evidence>